<dbReference type="GO" id="GO:0008199">
    <property type="term" value="F:ferric iron binding"/>
    <property type="evidence" value="ECO:0007669"/>
    <property type="project" value="InterPro"/>
</dbReference>
<dbReference type="InterPro" id="IPR009078">
    <property type="entry name" value="Ferritin-like_SF"/>
</dbReference>
<dbReference type="KEGG" id="lcc:B488_12760"/>
<dbReference type="InterPro" id="IPR009040">
    <property type="entry name" value="Ferritin-like_diiron"/>
</dbReference>
<feature type="domain" description="Ferritin-like diiron" evidence="2">
    <location>
        <begin position="1"/>
        <end position="145"/>
    </location>
</feature>
<evidence type="ECO:0000313" key="4">
    <source>
        <dbReference type="Proteomes" id="UP000010799"/>
    </source>
</evidence>
<dbReference type="RefSeq" id="WP_015273693.1">
    <property type="nucleotide sequence ID" value="NC_019907.1"/>
</dbReference>
<organism evidence="3 4">
    <name type="scientific">Liberibacter crescens (strain BT-1)</name>
    <dbReference type="NCBI Taxonomy" id="1215343"/>
    <lineage>
        <taxon>Bacteria</taxon>
        <taxon>Pseudomonadati</taxon>
        <taxon>Pseudomonadota</taxon>
        <taxon>Alphaproteobacteria</taxon>
        <taxon>Hyphomicrobiales</taxon>
        <taxon>Rhizobiaceae</taxon>
        <taxon>Liberibacter</taxon>
    </lineage>
</organism>
<dbReference type="Pfam" id="PF00210">
    <property type="entry name" value="Ferritin"/>
    <property type="match status" value="1"/>
</dbReference>
<dbReference type="PROSITE" id="PS50905">
    <property type="entry name" value="FERRITIN_LIKE"/>
    <property type="match status" value="1"/>
</dbReference>
<dbReference type="Gene3D" id="1.20.1260.10">
    <property type="match status" value="1"/>
</dbReference>
<comment type="similarity">
    <text evidence="1">Belongs to the ferritin family. Prokaryotic subfamily.</text>
</comment>
<dbReference type="HOGENOM" id="CLU_065681_1_0_5"/>
<dbReference type="InterPro" id="IPR041719">
    <property type="entry name" value="Ferritin_prok"/>
</dbReference>
<dbReference type="PATRIC" id="fig|1215343.11.peg.1317"/>
<proteinExistence type="inferred from homology"/>
<name>L0EX80_LIBCB</name>
<keyword evidence="4" id="KW-1185">Reference proteome</keyword>
<evidence type="ECO:0000259" key="2">
    <source>
        <dbReference type="PROSITE" id="PS50905"/>
    </source>
</evidence>
<dbReference type="InterPro" id="IPR008331">
    <property type="entry name" value="Ferritin_DPS_dom"/>
</dbReference>
<reference evidence="3 4" key="1">
    <citation type="journal article" date="2012" name="Stand. Genomic Sci.">
        <title>Complete genome sequence of Liberibacter crescens BT-1.</title>
        <authorList>
            <person name="Leonard M.T."/>
            <person name="Fagen J.R."/>
            <person name="Davis-Richardson A.G."/>
            <person name="Davis M.J."/>
            <person name="Triplett E.W."/>
        </authorList>
    </citation>
    <scope>NUCLEOTIDE SEQUENCE [LARGE SCALE GENOMIC DNA]</scope>
    <source>
        <strain evidence="3 4">BT-1</strain>
    </source>
</reference>
<dbReference type="AlphaFoldDB" id="L0EX80"/>
<protein>
    <submittedName>
        <fullName evidence="3">Nonheme iron-containing ferritin</fullName>
    </submittedName>
</protein>
<dbReference type="InterPro" id="IPR012347">
    <property type="entry name" value="Ferritin-like"/>
</dbReference>
<dbReference type="CDD" id="cd01055">
    <property type="entry name" value="Nonheme_Ferritin"/>
    <property type="match status" value="1"/>
</dbReference>
<dbReference type="STRING" id="1215343.B488_12760"/>
<evidence type="ECO:0000313" key="3">
    <source>
        <dbReference type="EMBL" id="AGA65268.1"/>
    </source>
</evidence>
<dbReference type="Proteomes" id="UP000010799">
    <property type="component" value="Chromosome"/>
</dbReference>
<accession>L0EX80</accession>
<gene>
    <name evidence="3" type="ordered locus">B488_12760</name>
</gene>
<dbReference type="eggNOG" id="COG1528">
    <property type="taxonomic scope" value="Bacteria"/>
</dbReference>
<evidence type="ECO:0000256" key="1">
    <source>
        <dbReference type="ARBA" id="ARBA00006950"/>
    </source>
</evidence>
<dbReference type="EMBL" id="CP003789">
    <property type="protein sequence ID" value="AGA65268.1"/>
    <property type="molecule type" value="Genomic_DNA"/>
</dbReference>
<sequence>MNNEKIHKTLINLINTELEAHLFYLQAAAWAVSHNLQGCYNFLIKQANEELSHMHKVFNYLNEQGNKVTFSALQEQKIPVKDIKSLFQLIAEREFSVTQAYDKALEQTLSEKDNATFSFLQWFINEQHEENSLFRSILAEIDLIGEGPNSRYLIDQAIGKMADVKKS</sequence>
<dbReference type="SUPFAM" id="SSF47240">
    <property type="entry name" value="Ferritin-like"/>
    <property type="match status" value="1"/>
</dbReference>